<keyword evidence="1" id="KW-0732">Signal</keyword>
<dbReference type="PROSITE" id="PS50012">
    <property type="entry name" value="RCC1_3"/>
    <property type="match status" value="1"/>
</dbReference>
<dbReference type="Pfam" id="PF13540">
    <property type="entry name" value="RCC1_2"/>
    <property type="match status" value="1"/>
</dbReference>
<dbReference type="InterPro" id="IPR051553">
    <property type="entry name" value="Ran_GTPase-activating"/>
</dbReference>
<feature type="chain" id="PRO_5045359394" description="Regulator of chromosome condensation (RCC1) repeat-containing protein" evidence="1">
    <location>
        <begin position="24"/>
        <end position="771"/>
    </location>
</feature>
<evidence type="ECO:0000256" key="1">
    <source>
        <dbReference type="SAM" id="SignalP"/>
    </source>
</evidence>
<proteinExistence type="predicted"/>
<dbReference type="InterPro" id="IPR009091">
    <property type="entry name" value="RCC1/BLIP-II"/>
</dbReference>
<dbReference type="Gene3D" id="2.130.10.30">
    <property type="entry name" value="Regulator of chromosome condensation 1/beta-lactamase-inhibitor protein II"/>
    <property type="match status" value="1"/>
</dbReference>
<dbReference type="InterPro" id="IPR000408">
    <property type="entry name" value="Reg_chr_condens"/>
</dbReference>
<evidence type="ECO:0000313" key="2">
    <source>
        <dbReference type="EMBL" id="GLQ89471.1"/>
    </source>
</evidence>
<evidence type="ECO:0000313" key="3">
    <source>
        <dbReference type="Proteomes" id="UP001156627"/>
    </source>
</evidence>
<evidence type="ECO:0008006" key="4">
    <source>
        <dbReference type="Google" id="ProtNLM"/>
    </source>
</evidence>
<dbReference type="Proteomes" id="UP001156627">
    <property type="component" value="Unassembled WGS sequence"/>
</dbReference>
<dbReference type="EMBL" id="BSOA01000035">
    <property type="protein sequence ID" value="GLQ89471.1"/>
    <property type="molecule type" value="Genomic_DNA"/>
</dbReference>
<dbReference type="PROSITE" id="PS51257">
    <property type="entry name" value="PROKAR_LIPOPROTEIN"/>
    <property type="match status" value="1"/>
</dbReference>
<feature type="signal peptide" evidence="1">
    <location>
        <begin position="1"/>
        <end position="23"/>
    </location>
</feature>
<gene>
    <name evidence="2" type="ORF">GCM10007898_30440</name>
</gene>
<comment type="caution">
    <text evidence="2">The sequence shown here is derived from an EMBL/GenBank/DDBJ whole genome shotgun (WGS) entry which is preliminary data.</text>
</comment>
<protein>
    <recommendedName>
        <fullName evidence="4">Regulator of chromosome condensation (RCC1) repeat-containing protein</fullName>
    </recommendedName>
</protein>
<name>A0ABQ5XCN9_9GAMM</name>
<dbReference type="PANTHER" id="PTHR45982:SF1">
    <property type="entry name" value="REGULATOR OF CHROMOSOME CONDENSATION"/>
    <property type="match status" value="1"/>
</dbReference>
<organism evidence="2 3">
    <name type="scientific">Dyella flagellata</name>
    <dbReference type="NCBI Taxonomy" id="1867833"/>
    <lineage>
        <taxon>Bacteria</taxon>
        <taxon>Pseudomonadati</taxon>
        <taxon>Pseudomonadota</taxon>
        <taxon>Gammaproteobacteria</taxon>
        <taxon>Lysobacterales</taxon>
        <taxon>Rhodanobacteraceae</taxon>
        <taxon>Dyella</taxon>
    </lineage>
</organism>
<dbReference type="SUPFAM" id="SSF50985">
    <property type="entry name" value="RCC1/BLIP-II"/>
    <property type="match status" value="1"/>
</dbReference>
<keyword evidence="3" id="KW-1185">Reference proteome</keyword>
<reference evidence="3" key="1">
    <citation type="journal article" date="2019" name="Int. J. Syst. Evol. Microbiol.">
        <title>The Global Catalogue of Microorganisms (GCM) 10K type strain sequencing project: providing services to taxonomists for standard genome sequencing and annotation.</title>
        <authorList>
            <consortium name="The Broad Institute Genomics Platform"/>
            <consortium name="The Broad Institute Genome Sequencing Center for Infectious Disease"/>
            <person name="Wu L."/>
            <person name="Ma J."/>
        </authorList>
    </citation>
    <scope>NUCLEOTIDE SEQUENCE [LARGE SCALE GENOMIC DNA]</scope>
    <source>
        <strain evidence="3">NBRC 111981</strain>
    </source>
</reference>
<sequence>MHRGLSHLVCFLMLAVAACAAHALPRDSDNISQLVFSYKHRCALRNNGSVDCVSESPYLGESRGGDGEITYRPVQMVPRGATRLTAGEFAICAIVDDALDCWKDVPATGKKLAPPQQIIASHVTDIAVGDDHACAVANGAALCWGSDSAGKVGHHEDDYHNGTVQTKPWPVIASGVTRVAAGGDVSCAVAQAALWCWGYTGLASDANSKALWDGDHPPLRVFERGVTTVAAGSHHVCAIVSGTLWCWGDNTHGQVGIGISVDHAQHSPSFQTAGVAGTFMDGDQTCHRQWTQLTCTVEHPVKVIDHGVTAVFASANETCAQANGSLQCWGANWQGQLGIAPAKKDVLKATVAIAGEVNFVALDSTRVCAVMQGGVLSCTLPCKKDVNTCPDHPGFVADDPNDMSGVEMRGGVWRGTIGNAEVMVCLQAEQPFSQSSYYYLRHGFSIPLDFADNSGAILNEASSNGREFDYSKPTAVWTLQPAAGRRMDGIWKTADGSRTLPIHLVRVMSLDTGNGASCDSTVPNDPSRLAFNAPRVASQKLSITQMPGGLRRIGALDGHVSMTELPASVPNADNFNHAMRAWLAEEIAGYYDCALSNGGSADFNESYDISFLSPPWLVARESYSVYCGGAHPSGGTAGYSIWNLETGKTVDPWDFLKDSKWDYVKEVDHCDNANNCSRRPPPKLNEILTARFNEDNAGTGDCSDSLDSGISPGYLLHMDKNGLIFSTDFPHVIQACDEDIALPWKTVAPFLTPLGKTVMQSLTHKAPQHGH</sequence>
<accession>A0ABQ5XCN9</accession>
<dbReference type="PANTHER" id="PTHR45982">
    <property type="entry name" value="REGULATOR OF CHROMOSOME CONDENSATION"/>
    <property type="match status" value="1"/>
</dbReference>